<proteinExistence type="predicted"/>
<organism evidence="1 2">
    <name type="scientific">Pseudonocardia oroxyli</name>
    <dbReference type="NCBI Taxonomy" id="366584"/>
    <lineage>
        <taxon>Bacteria</taxon>
        <taxon>Bacillati</taxon>
        <taxon>Actinomycetota</taxon>
        <taxon>Actinomycetes</taxon>
        <taxon>Pseudonocardiales</taxon>
        <taxon>Pseudonocardiaceae</taxon>
        <taxon>Pseudonocardia</taxon>
    </lineage>
</organism>
<accession>A0A1G7WW97</accession>
<evidence type="ECO:0000313" key="2">
    <source>
        <dbReference type="Proteomes" id="UP000198967"/>
    </source>
</evidence>
<dbReference type="EMBL" id="FNBE01000015">
    <property type="protein sequence ID" value="SDG76203.1"/>
    <property type="molecule type" value="Genomic_DNA"/>
</dbReference>
<keyword evidence="2" id="KW-1185">Reference proteome</keyword>
<feature type="non-terminal residue" evidence="1">
    <location>
        <position position="57"/>
    </location>
</feature>
<name>A0A1G7WW97_PSEOR</name>
<reference evidence="1 2" key="1">
    <citation type="submission" date="2016-10" db="EMBL/GenBank/DDBJ databases">
        <authorList>
            <person name="de Groot N.N."/>
        </authorList>
    </citation>
    <scope>NUCLEOTIDE SEQUENCE [LARGE SCALE GENOMIC DNA]</scope>
    <source>
        <strain evidence="1 2">CGMCC 4.3143</strain>
    </source>
</reference>
<sequence>MDCAVGGSPAIEAAAEIFNGSWVQQRTGASASTTTQMTDNGGCGPRLLRSTCRAEVG</sequence>
<gene>
    <name evidence="1" type="ORF">SAMN05216377_1151</name>
</gene>
<dbReference type="AlphaFoldDB" id="A0A1G7WW97"/>
<protein>
    <submittedName>
        <fullName evidence="1">Uncharacterized protein</fullName>
    </submittedName>
</protein>
<dbReference type="Proteomes" id="UP000198967">
    <property type="component" value="Unassembled WGS sequence"/>
</dbReference>
<evidence type="ECO:0000313" key="1">
    <source>
        <dbReference type="EMBL" id="SDG76203.1"/>
    </source>
</evidence>